<evidence type="ECO:0000313" key="3">
    <source>
        <dbReference type="Proteomes" id="UP000193560"/>
    </source>
</evidence>
<dbReference type="EMBL" id="MCGE01000046">
    <property type="protein sequence ID" value="ORZ05096.1"/>
    <property type="molecule type" value="Genomic_DNA"/>
</dbReference>
<feature type="compositionally biased region" description="Polar residues" evidence="1">
    <location>
        <begin position="150"/>
        <end position="159"/>
    </location>
</feature>
<accession>A0A1X2HY20</accession>
<protein>
    <recommendedName>
        <fullName evidence="4">WWE domain-containing protein</fullName>
    </recommendedName>
</protein>
<name>A0A1X2HY20_9FUNG</name>
<evidence type="ECO:0000256" key="1">
    <source>
        <dbReference type="SAM" id="MobiDB-lite"/>
    </source>
</evidence>
<dbReference type="AlphaFoldDB" id="A0A1X2HY20"/>
<feature type="compositionally biased region" description="Polar residues" evidence="1">
    <location>
        <begin position="180"/>
        <end position="189"/>
    </location>
</feature>
<organism evidence="2 3">
    <name type="scientific">Absidia repens</name>
    <dbReference type="NCBI Taxonomy" id="90262"/>
    <lineage>
        <taxon>Eukaryota</taxon>
        <taxon>Fungi</taxon>
        <taxon>Fungi incertae sedis</taxon>
        <taxon>Mucoromycota</taxon>
        <taxon>Mucoromycotina</taxon>
        <taxon>Mucoromycetes</taxon>
        <taxon>Mucorales</taxon>
        <taxon>Cunninghamellaceae</taxon>
        <taxon>Absidia</taxon>
    </lineage>
</organism>
<feature type="region of interest" description="Disordered" evidence="1">
    <location>
        <begin position="142"/>
        <end position="189"/>
    </location>
</feature>
<evidence type="ECO:0000313" key="2">
    <source>
        <dbReference type="EMBL" id="ORZ05096.1"/>
    </source>
</evidence>
<evidence type="ECO:0008006" key="4">
    <source>
        <dbReference type="Google" id="ProtNLM"/>
    </source>
</evidence>
<proteinExistence type="predicted"/>
<keyword evidence="3" id="KW-1185">Reference proteome</keyword>
<dbReference type="OrthoDB" id="10435693at2759"/>
<dbReference type="Proteomes" id="UP000193560">
    <property type="component" value="Unassembled WGS sequence"/>
</dbReference>
<reference evidence="2 3" key="1">
    <citation type="submission" date="2016-07" db="EMBL/GenBank/DDBJ databases">
        <title>Pervasive Adenine N6-methylation of Active Genes in Fungi.</title>
        <authorList>
            <consortium name="DOE Joint Genome Institute"/>
            <person name="Mondo S.J."/>
            <person name="Dannebaum R.O."/>
            <person name="Kuo R.C."/>
            <person name="Labutti K."/>
            <person name="Haridas S."/>
            <person name="Kuo A."/>
            <person name="Salamov A."/>
            <person name="Ahrendt S.R."/>
            <person name="Lipzen A."/>
            <person name="Sullivan W."/>
            <person name="Andreopoulos W.B."/>
            <person name="Clum A."/>
            <person name="Lindquist E."/>
            <person name="Daum C."/>
            <person name="Ramamoorthy G.K."/>
            <person name="Gryganskyi A."/>
            <person name="Culley D."/>
            <person name="Magnuson J.K."/>
            <person name="James T.Y."/>
            <person name="O'Malley M.A."/>
            <person name="Stajich J.E."/>
            <person name="Spatafora J.W."/>
            <person name="Visel A."/>
            <person name="Grigoriev I.V."/>
        </authorList>
    </citation>
    <scope>NUCLEOTIDE SEQUENCE [LARGE SCALE GENOMIC DNA]</scope>
    <source>
        <strain evidence="2 3">NRRL 1336</strain>
    </source>
</reference>
<gene>
    <name evidence="2" type="ORF">BCR42DRAFT_428697</name>
</gene>
<comment type="caution">
    <text evidence="2">The sequence shown here is derived from an EMBL/GenBank/DDBJ whole genome shotgun (WGS) entry which is preliminary data.</text>
</comment>
<sequence>MKKDIRNHPYHFEQALQRQNGSQCTSISTVPPAADFSPNNNNGLLPTYELQHKQHQQQQIKSKNSTYFTWLVFMYAKWVPFDGINQGKLEQSQQLGGTFVDIEDSNFPKVKRVRVFPKSNYLSYLGVKYRLSRVMQPDAWTDSHDLATPSHRQPQQHIMTRSLPPPTTSPSDSISATTTVPPSSHSASSTMDLKYWRSSSHGSSQTLISHVIS</sequence>
<feature type="compositionally biased region" description="Low complexity" evidence="1">
    <location>
        <begin position="169"/>
        <end position="179"/>
    </location>
</feature>